<proteinExistence type="predicted"/>
<keyword evidence="2" id="KW-1185">Reference proteome</keyword>
<protein>
    <submittedName>
        <fullName evidence="1">Uncharacterized protein</fullName>
    </submittedName>
</protein>
<reference evidence="1" key="2">
    <citation type="submission" date="2021-08" db="EMBL/GenBank/DDBJ databases">
        <authorList>
            <person name="Eriksson T."/>
        </authorList>
    </citation>
    <scope>NUCLEOTIDE SEQUENCE</scope>
    <source>
        <strain evidence="1">Stoneville</strain>
        <tissue evidence="1">Whole head</tissue>
    </source>
</reference>
<sequence length="316" mass="34529">MTEIDWSRGGASSGVEVVVLLHRSNNCILTRCEYEKILHFPGRFRLASPQIRMRASFWCGVRTKTIVSLEGGNCSDETSLLPIRDASHYLQCPVRGLKELQKKLENRKSPLPATDGSAPLSRLRSGIGQCPIVVLYLITGGVAGYGAAKNGGGGVTNRRLASRQLPTPLQSAARPQKLQSTAMLDPRAAPGVFLPGQAAGANSVTGSVPIVLSALKSYYDRSRLLMAQMKGTRLGGQRRNMLQVDSKYVTILKLQDLQERVFWDKLGDLVVIVDCLNRPVAPRTSSGAPRAVRVNETRRPRYRISILKDAPSVDIL</sequence>
<dbReference type="EMBL" id="JABDTM020027711">
    <property type="protein sequence ID" value="KAH0810105.1"/>
    <property type="molecule type" value="Genomic_DNA"/>
</dbReference>
<gene>
    <name evidence="1" type="ORF">GEV33_012687</name>
</gene>
<comment type="caution">
    <text evidence="1">The sequence shown here is derived from an EMBL/GenBank/DDBJ whole genome shotgun (WGS) entry which is preliminary data.</text>
</comment>
<evidence type="ECO:0000313" key="2">
    <source>
        <dbReference type="Proteomes" id="UP000719412"/>
    </source>
</evidence>
<organism evidence="1 2">
    <name type="scientific">Tenebrio molitor</name>
    <name type="common">Yellow mealworm beetle</name>
    <dbReference type="NCBI Taxonomy" id="7067"/>
    <lineage>
        <taxon>Eukaryota</taxon>
        <taxon>Metazoa</taxon>
        <taxon>Ecdysozoa</taxon>
        <taxon>Arthropoda</taxon>
        <taxon>Hexapoda</taxon>
        <taxon>Insecta</taxon>
        <taxon>Pterygota</taxon>
        <taxon>Neoptera</taxon>
        <taxon>Endopterygota</taxon>
        <taxon>Coleoptera</taxon>
        <taxon>Polyphaga</taxon>
        <taxon>Cucujiformia</taxon>
        <taxon>Tenebrionidae</taxon>
        <taxon>Tenebrio</taxon>
    </lineage>
</organism>
<dbReference type="Proteomes" id="UP000719412">
    <property type="component" value="Unassembled WGS sequence"/>
</dbReference>
<dbReference type="AlphaFoldDB" id="A0A8J6H8N5"/>
<accession>A0A8J6H8N5</accession>
<reference evidence="1" key="1">
    <citation type="journal article" date="2020" name="J Insects Food Feed">
        <title>The yellow mealworm (Tenebrio molitor) genome: a resource for the emerging insects as food and feed industry.</title>
        <authorList>
            <person name="Eriksson T."/>
            <person name="Andere A."/>
            <person name="Kelstrup H."/>
            <person name="Emery V."/>
            <person name="Picard C."/>
        </authorList>
    </citation>
    <scope>NUCLEOTIDE SEQUENCE</scope>
    <source>
        <strain evidence="1">Stoneville</strain>
        <tissue evidence="1">Whole head</tissue>
    </source>
</reference>
<evidence type="ECO:0000313" key="1">
    <source>
        <dbReference type="EMBL" id="KAH0810105.1"/>
    </source>
</evidence>
<name>A0A8J6H8N5_TENMO</name>